<name>A0ABT1KCG7_9ACTN</name>
<comment type="caution">
    <text evidence="1">The sequence shown here is derived from an EMBL/GenBank/DDBJ whole genome shotgun (WGS) entry which is preliminary data.</text>
</comment>
<gene>
    <name evidence="1" type="ORF">HD595_007830</name>
</gene>
<reference evidence="1 2" key="1">
    <citation type="submission" date="2022-06" db="EMBL/GenBank/DDBJ databases">
        <title>Sequencing the genomes of 1000 actinobacteria strains.</title>
        <authorList>
            <person name="Klenk H.-P."/>
        </authorList>
    </citation>
    <scope>NUCLEOTIDE SEQUENCE [LARGE SCALE GENOMIC DNA]</scope>
    <source>
        <strain evidence="1 2">DSM 44170</strain>
    </source>
</reference>
<proteinExistence type="predicted"/>
<accession>A0ABT1KCG7</accession>
<evidence type="ECO:0000313" key="2">
    <source>
        <dbReference type="Proteomes" id="UP001320766"/>
    </source>
</evidence>
<evidence type="ECO:0008006" key="3">
    <source>
        <dbReference type="Google" id="ProtNLM"/>
    </source>
</evidence>
<keyword evidence="2" id="KW-1185">Reference proteome</keyword>
<protein>
    <recommendedName>
        <fullName evidence="3">Type II toxin-antitoxin system VapC family toxin</fullName>
    </recommendedName>
</protein>
<evidence type="ECO:0000313" key="1">
    <source>
        <dbReference type="EMBL" id="MCP2351708.1"/>
    </source>
</evidence>
<sequence length="57" mass="6252">MQGQVALHRARLRCVPARAQARDFEPACNSAVMSGTTVIMTDAELTQFTTYPVTLII</sequence>
<organism evidence="1 2">
    <name type="scientific">Nonomuraea roseoviolacea subsp. carminata</name>
    <dbReference type="NCBI Taxonomy" id="160689"/>
    <lineage>
        <taxon>Bacteria</taxon>
        <taxon>Bacillati</taxon>
        <taxon>Actinomycetota</taxon>
        <taxon>Actinomycetes</taxon>
        <taxon>Streptosporangiales</taxon>
        <taxon>Streptosporangiaceae</taxon>
        <taxon>Nonomuraea</taxon>
    </lineage>
</organism>
<dbReference type="Proteomes" id="UP001320766">
    <property type="component" value="Unassembled WGS sequence"/>
</dbReference>
<dbReference type="EMBL" id="JAMZEC010000001">
    <property type="protein sequence ID" value="MCP2351708.1"/>
    <property type="molecule type" value="Genomic_DNA"/>
</dbReference>